<organism evidence="1 2">
    <name type="scientific">Paenibacillus pini JCM 16418</name>
    <dbReference type="NCBI Taxonomy" id="1236976"/>
    <lineage>
        <taxon>Bacteria</taxon>
        <taxon>Bacillati</taxon>
        <taxon>Bacillota</taxon>
        <taxon>Bacilli</taxon>
        <taxon>Bacillales</taxon>
        <taxon>Paenibacillaceae</taxon>
        <taxon>Paenibacillus</taxon>
    </lineage>
</organism>
<dbReference type="AlphaFoldDB" id="W7Z8E1"/>
<dbReference type="Proteomes" id="UP000019364">
    <property type="component" value="Unassembled WGS sequence"/>
</dbReference>
<keyword evidence="1" id="KW-0969">Cilium</keyword>
<dbReference type="EMBL" id="BAVZ01000032">
    <property type="protein sequence ID" value="GAF10684.1"/>
    <property type="molecule type" value="Genomic_DNA"/>
</dbReference>
<keyword evidence="1" id="KW-0966">Cell projection</keyword>
<dbReference type="RefSeq" id="WP_036653333.1">
    <property type="nucleotide sequence ID" value="NZ_BAVZ01000032.1"/>
</dbReference>
<dbReference type="NCBIfam" id="TIGR03826">
    <property type="entry name" value="YvyF"/>
    <property type="match status" value="1"/>
</dbReference>
<accession>W7Z8E1</accession>
<evidence type="ECO:0000313" key="2">
    <source>
        <dbReference type="Proteomes" id="UP000019364"/>
    </source>
</evidence>
<dbReference type="eggNOG" id="ENOG5032TKA">
    <property type="taxonomic scope" value="Bacteria"/>
</dbReference>
<protein>
    <submittedName>
        <fullName evidence="1">Flagellar protein</fullName>
    </submittedName>
</protein>
<reference evidence="1 2" key="1">
    <citation type="journal article" date="2014" name="Genome Announc.">
        <title>Draft Genome Sequence of Paenibacillus pini JCM 16418T, Isolated from the Rhizosphere of Pine Tree.</title>
        <authorList>
            <person name="Yuki M."/>
            <person name="Oshima K."/>
            <person name="Suda W."/>
            <person name="Oshida Y."/>
            <person name="Kitamura K."/>
            <person name="Iida Y."/>
            <person name="Hattori M."/>
            <person name="Ohkuma M."/>
        </authorList>
    </citation>
    <scope>NUCLEOTIDE SEQUENCE [LARGE SCALE GENOMIC DNA]</scope>
    <source>
        <strain evidence="1 2">JCM 16418</strain>
    </source>
</reference>
<keyword evidence="2" id="KW-1185">Reference proteome</keyword>
<keyword evidence="1" id="KW-0282">Flagellum</keyword>
<dbReference type="InterPro" id="IPR022258">
    <property type="entry name" value="Flagellar_operon_YvyF"/>
</dbReference>
<comment type="caution">
    <text evidence="1">The sequence shown here is derived from an EMBL/GenBank/DDBJ whole genome shotgun (WGS) entry which is preliminary data.</text>
</comment>
<dbReference type="OrthoDB" id="1739831at2"/>
<dbReference type="STRING" id="1236976.JCM16418_4903"/>
<proteinExistence type="predicted"/>
<name>W7Z8E1_9BACL</name>
<gene>
    <name evidence="1" type="ORF">JCM16418_4903</name>
</gene>
<evidence type="ECO:0000313" key="1">
    <source>
        <dbReference type="EMBL" id="GAF10684.1"/>
    </source>
</evidence>
<sequence>MNLGNCPRCGKLYAVNFKDMCPSCIKEMEIEYEKCVKYLREEKGANIQQLSDATDVSIKQITRFVREGRISVLNAPNLMYPCEVCGTMIRDGHMCDSCRGRLTKELSQITKDESNRDNGTKQKVDGAYRVMDKYHK</sequence>